<dbReference type="SMART" id="SM00829">
    <property type="entry name" value="PKS_ER"/>
    <property type="match status" value="1"/>
</dbReference>
<evidence type="ECO:0000313" key="9">
    <source>
        <dbReference type="EMBL" id="KAJ8663513.1"/>
    </source>
</evidence>
<dbReference type="SUPFAM" id="SSF51735">
    <property type="entry name" value="NAD(P)-binding Rossmann-fold domains"/>
    <property type="match status" value="1"/>
</dbReference>
<dbReference type="FunFam" id="3.40.50.720:FF:000068">
    <property type="entry name" value="Sorbitol dehydrogenase"/>
    <property type="match status" value="1"/>
</dbReference>
<dbReference type="SUPFAM" id="SSF50129">
    <property type="entry name" value="GroES-like"/>
    <property type="match status" value="1"/>
</dbReference>
<dbReference type="InterPro" id="IPR036291">
    <property type="entry name" value="NAD(P)-bd_dom_sf"/>
</dbReference>
<dbReference type="InterPro" id="IPR011032">
    <property type="entry name" value="GroES-like_sf"/>
</dbReference>
<sequence>MTIFQDQPNPSAVLLKAGELVVQNLSVPELGPTDVLVAIKATGICGSDVHYFTHGKSGDIVVKDPLVMGHESAGEVVAIGSAVQSLKPGDRVAVEPGVTCRTCDMCKSGLYNLCPDVAFAATPPVHGTLCHYYKHPEDMCFKLPDNVSYEEGALIEPLSVGLYSIERGNVKVGDRVLVIGAGPVGLLCCAAAKAAGAACVMIADISPSRLKFAASYYTDSQILLDKPSPNEPNIEYARRTAAKILKEYGGYADCVLDCTGVETCVQLAVLLTKNGGAAVLVGLGASIQALPVAEIANRQVDIRGIRRYCNIGGVEGVIKNTNADAAYMYASFSPLQTYPRAIQLLSTGVINVKSLITHTYPLDQVKEAFQHCKEARDGAIKIQIKP</sequence>
<dbReference type="PANTHER" id="PTHR43161">
    <property type="entry name" value="SORBITOL DEHYDROGENASE"/>
    <property type="match status" value="1"/>
</dbReference>
<evidence type="ECO:0000313" key="10">
    <source>
        <dbReference type="Proteomes" id="UP001234581"/>
    </source>
</evidence>
<dbReference type="GO" id="GO:0008270">
    <property type="term" value="F:zinc ion binding"/>
    <property type="evidence" value="ECO:0007669"/>
    <property type="project" value="InterPro"/>
</dbReference>
<dbReference type="InterPro" id="IPR045306">
    <property type="entry name" value="SDH-like"/>
</dbReference>
<evidence type="ECO:0000256" key="4">
    <source>
        <dbReference type="ARBA" id="ARBA00022833"/>
    </source>
</evidence>
<keyword evidence="10" id="KW-1185">Reference proteome</keyword>
<dbReference type="Proteomes" id="UP001234581">
    <property type="component" value="Unassembled WGS sequence"/>
</dbReference>
<dbReference type="InterPro" id="IPR020843">
    <property type="entry name" value="ER"/>
</dbReference>
<dbReference type="GeneID" id="83208176"/>
<dbReference type="InterPro" id="IPR013154">
    <property type="entry name" value="ADH-like_N"/>
</dbReference>
<dbReference type="Gene3D" id="3.90.180.10">
    <property type="entry name" value="Medium-chain alcohol dehydrogenases, catalytic domain"/>
    <property type="match status" value="2"/>
</dbReference>
<accession>A0AAD8DJ56</accession>
<dbReference type="CDD" id="cd05285">
    <property type="entry name" value="sorbitol_DH"/>
    <property type="match status" value="1"/>
</dbReference>
<reference evidence="9 10" key="1">
    <citation type="submission" date="2023-03" db="EMBL/GenBank/DDBJ databases">
        <title>Genome sequence of Lichtheimia ornata CBS 291.66.</title>
        <authorList>
            <person name="Mohabir J.T."/>
            <person name="Shea T.P."/>
            <person name="Kurbessoian T."/>
            <person name="Berby B."/>
            <person name="Fontaine J."/>
            <person name="Livny J."/>
            <person name="Gnirke A."/>
            <person name="Stajich J.E."/>
            <person name="Cuomo C.A."/>
        </authorList>
    </citation>
    <scope>NUCLEOTIDE SEQUENCE [LARGE SCALE GENOMIC DNA]</scope>
    <source>
        <strain evidence="9">CBS 291.66</strain>
    </source>
</reference>
<keyword evidence="4 7" id="KW-0862">Zinc</keyword>
<keyword evidence="5" id="KW-0560">Oxidoreductase</keyword>
<feature type="domain" description="Enoyl reductase (ER)" evidence="8">
    <location>
        <begin position="18"/>
        <end position="380"/>
    </location>
</feature>
<evidence type="ECO:0000259" key="8">
    <source>
        <dbReference type="SMART" id="SM00829"/>
    </source>
</evidence>
<dbReference type="PROSITE" id="PS00059">
    <property type="entry name" value="ADH_ZINC"/>
    <property type="match status" value="1"/>
</dbReference>
<keyword evidence="6" id="KW-0520">NAD</keyword>
<comment type="cofactor">
    <cofactor evidence="1 7">
        <name>Zn(2+)</name>
        <dbReference type="ChEBI" id="CHEBI:29105"/>
    </cofactor>
</comment>
<proteinExistence type="inferred from homology"/>
<protein>
    <recommendedName>
        <fullName evidence="8">Enoyl reductase (ER) domain-containing protein</fullName>
    </recommendedName>
</protein>
<dbReference type="InterPro" id="IPR013149">
    <property type="entry name" value="ADH-like_C"/>
</dbReference>
<dbReference type="Pfam" id="PF08240">
    <property type="entry name" value="ADH_N"/>
    <property type="match status" value="1"/>
</dbReference>
<name>A0AAD8DJ56_9FUNG</name>
<evidence type="ECO:0000256" key="1">
    <source>
        <dbReference type="ARBA" id="ARBA00001947"/>
    </source>
</evidence>
<evidence type="ECO:0000256" key="3">
    <source>
        <dbReference type="ARBA" id="ARBA00022723"/>
    </source>
</evidence>
<dbReference type="Pfam" id="PF00107">
    <property type="entry name" value="ADH_zinc_N"/>
    <property type="match status" value="1"/>
</dbReference>
<keyword evidence="3 7" id="KW-0479">Metal-binding</keyword>
<organism evidence="9 10">
    <name type="scientific">Lichtheimia ornata</name>
    <dbReference type="NCBI Taxonomy" id="688661"/>
    <lineage>
        <taxon>Eukaryota</taxon>
        <taxon>Fungi</taxon>
        <taxon>Fungi incertae sedis</taxon>
        <taxon>Mucoromycota</taxon>
        <taxon>Mucoromycotina</taxon>
        <taxon>Mucoromycetes</taxon>
        <taxon>Mucorales</taxon>
        <taxon>Lichtheimiaceae</taxon>
        <taxon>Lichtheimia</taxon>
    </lineage>
</organism>
<dbReference type="AlphaFoldDB" id="A0AAD8DJ56"/>
<dbReference type="GO" id="GO:0003939">
    <property type="term" value="F:L-iditol 2-dehydrogenase (NAD+) activity"/>
    <property type="evidence" value="ECO:0007669"/>
    <property type="project" value="TreeGrafter"/>
</dbReference>
<evidence type="ECO:0000256" key="5">
    <source>
        <dbReference type="ARBA" id="ARBA00023002"/>
    </source>
</evidence>
<dbReference type="InterPro" id="IPR002328">
    <property type="entry name" value="ADH_Zn_CS"/>
</dbReference>
<dbReference type="RefSeq" id="XP_058348425.1">
    <property type="nucleotide sequence ID" value="XM_058480861.1"/>
</dbReference>
<dbReference type="GO" id="GO:0006062">
    <property type="term" value="P:sorbitol catabolic process"/>
    <property type="evidence" value="ECO:0007669"/>
    <property type="project" value="TreeGrafter"/>
</dbReference>
<gene>
    <name evidence="9" type="ORF">O0I10_000755</name>
</gene>
<dbReference type="EMBL" id="JARTCD010000002">
    <property type="protein sequence ID" value="KAJ8663513.1"/>
    <property type="molecule type" value="Genomic_DNA"/>
</dbReference>
<dbReference type="Gene3D" id="3.40.50.720">
    <property type="entry name" value="NAD(P)-binding Rossmann-like Domain"/>
    <property type="match status" value="1"/>
</dbReference>
<dbReference type="PANTHER" id="PTHR43161:SF9">
    <property type="entry name" value="SORBITOL DEHYDROGENASE"/>
    <property type="match status" value="1"/>
</dbReference>
<comment type="caution">
    <text evidence="9">The sequence shown here is derived from an EMBL/GenBank/DDBJ whole genome shotgun (WGS) entry which is preliminary data.</text>
</comment>
<evidence type="ECO:0000256" key="2">
    <source>
        <dbReference type="ARBA" id="ARBA00008072"/>
    </source>
</evidence>
<evidence type="ECO:0000256" key="7">
    <source>
        <dbReference type="RuleBase" id="RU361277"/>
    </source>
</evidence>
<evidence type="ECO:0000256" key="6">
    <source>
        <dbReference type="ARBA" id="ARBA00023027"/>
    </source>
</evidence>
<comment type="similarity">
    <text evidence="2 7">Belongs to the zinc-containing alcohol dehydrogenase family.</text>
</comment>